<dbReference type="Proteomes" id="UP000823388">
    <property type="component" value="Chromosome 6N"/>
</dbReference>
<name>A0A8T0QT65_PANVG</name>
<reference evidence="2 3" key="1">
    <citation type="submission" date="2020-05" db="EMBL/GenBank/DDBJ databases">
        <title>WGS assembly of Panicum virgatum.</title>
        <authorList>
            <person name="Lovell J.T."/>
            <person name="Jenkins J."/>
            <person name="Shu S."/>
            <person name="Juenger T.E."/>
            <person name="Schmutz J."/>
        </authorList>
    </citation>
    <scope>NUCLEOTIDE SEQUENCE [LARGE SCALE GENOMIC DNA]</scope>
    <source>
        <strain evidence="3">cv. AP13</strain>
    </source>
</reference>
<comment type="caution">
    <text evidence="2">The sequence shown here is derived from an EMBL/GenBank/DDBJ whole genome shotgun (WGS) entry which is preliminary data.</text>
</comment>
<feature type="region of interest" description="Disordered" evidence="1">
    <location>
        <begin position="213"/>
        <end position="234"/>
    </location>
</feature>
<feature type="compositionally biased region" description="Basic and acidic residues" evidence="1">
    <location>
        <begin position="21"/>
        <end position="36"/>
    </location>
</feature>
<evidence type="ECO:0000313" key="2">
    <source>
        <dbReference type="EMBL" id="KAG2576125.1"/>
    </source>
</evidence>
<dbReference type="EMBL" id="CM029048">
    <property type="protein sequence ID" value="KAG2576125.1"/>
    <property type="molecule type" value="Genomic_DNA"/>
</dbReference>
<feature type="compositionally biased region" description="Basic and acidic residues" evidence="1">
    <location>
        <begin position="160"/>
        <end position="170"/>
    </location>
</feature>
<feature type="region of interest" description="Disordered" evidence="1">
    <location>
        <begin position="15"/>
        <end position="36"/>
    </location>
</feature>
<feature type="compositionally biased region" description="Basic and acidic residues" evidence="1">
    <location>
        <begin position="95"/>
        <end position="104"/>
    </location>
</feature>
<feature type="compositionally biased region" description="Acidic residues" evidence="1">
    <location>
        <begin position="123"/>
        <end position="134"/>
    </location>
</feature>
<proteinExistence type="predicted"/>
<sequence>MSSLVLIAVGDGVPDAVSCGRKRDEEQAAEHADAERQDVEHLLRLLGRRRVEAPDDVLVPGGDDPEDGDRERGVHEVDEGEPVPGGVPRRRRAGRVVDEPEAPGRGDAVVDAAVGAPEGVGEGGEDAGEGEDGEEPPREERGGGVAGAVVGEGRGQQVEGQERARGEQVGKVRRRGQRPGQDRPLRGRWFLLGEEVLLLLFMEEELRLLSLSGCLPLPDRRGGGRSGHGRSRVA</sequence>
<evidence type="ECO:0000256" key="1">
    <source>
        <dbReference type="SAM" id="MobiDB-lite"/>
    </source>
</evidence>
<organism evidence="2 3">
    <name type="scientific">Panicum virgatum</name>
    <name type="common">Blackwell switchgrass</name>
    <dbReference type="NCBI Taxonomy" id="38727"/>
    <lineage>
        <taxon>Eukaryota</taxon>
        <taxon>Viridiplantae</taxon>
        <taxon>Streptophyta</taxon>
        <taxon>Embryophyta</taxon>
        <taxon>Tracheophyta</taxon>
        <taxon>Spermatophyta</taxon>
        <taxon>Magnoliopsida</taxon>
        <taxon>Liliopsida</taxon>
        <taxon>Poales</taxon>
        <taxon>Poaceae</taxon>
        <taxon>PACMAD clade</taxon>
        <taxon>Panicoideae</taxon>
        <taxon>Panicodae</taxon>
        <taxon>Paniceae</taxon>
        <taxon>Panicinae</taxon>
        <taxon>Panicum</taxon>
        <taxon>Panicum sect. Hiantes</taxon>
    </lineage>
</organism>
<keyword evidence="3" id="KW-1185">Reference proteome</keyword>
<protein>
    <submittedName>
        <fullName evidence="2">Uncharacterized protein</fullName>
    </submittedName>
</protein>
<feature type="compositionally biased region" description="Gly residues" evidence="1">
    <location>
        <begin position="143"/>
        <end position="154"/>
    </location>
</feature>
<feature type="compositionally biased region" description="Low complexity" evidence="1">
    <location>
        <begin position="105"/>
        <end position="119"/>
    </location>
</feature>
<feature type="region of interest" description="Disordered" evidence="1">
    <location>
        <begin position="49"/>
        <end position="185"/>
    </location>
</feature>
<gene>
    <name evidence="2" type="ORF">PVAP13_6NG007331</name>
</gene>
<dbReference type="AlphaFoldDB" id="A0A8T0QT65"/>
<accession>A0A8T0QT65</accession>
<evidence type="ECO:0000313" key="3">
    <source>
        <dbReference type="Proteomes" id="UP000823388"/>
    </source>
</evidence>